<proteinExistence type="predicted"/>
<keyword evidence="3" id="KW-1185">Reference proteome</keyword>
<protein>
    <submittedName>
        <fullName evidence="2">Uncharacterized protein</fullName>
    </submittedName>
</protein>
<reference evidence="2 3" key="1">
    <citation type="submission" date="2015-07" db="EMBL/GenBank/DDBJ databases">
        <title>The genome of Eufriesea mexicana.</title>
        <authorList>
            <person name="Pan H."/>
            <person name="Kapheim K."/>
        </authorList>
    </citation>
    <scope>NUCLEOTIDE SEQUENCE [LARGE SCALE GENOMIC DNA]</scope>
    <source>
        <strain evidence="2">0111107269</strain>
        <tissue evidence="2">Whole body</tissue>
    </source>
</reference>
<evidence type="ECO:0000313" key="3">
    <source>
        <dbReference type="Proteomes" id="UP000250275"/>
    </source>
</evidence>
<evidence type="ECO:0000256" key="1">
    <source>
        <dbReference type="SAM" id="MobiDB-lite"/>
    </source>
</evidence>
<accession>A0A310SG83</accession>
<organism evidence="2 3">
    <name type="scientific">Eufriesea mexicana</name>
    <dbReference type="NCBI Taxonomy" id="516756"/>
    <lineage>
        <taxon>Eukaryota</taxon>
        <taxon>Metazoa</taxon>
        <taxon>Ecdysozoa</taxon>
        <taxon>Arthropoda</taxon>
        <taxon>Hexapoda</taxon>
        <taxon>Insecta</taxon>
        <taxon>Pterygota</taxon>
        <taxon>Neoptera</taxon>
        <taxon>Endopterygota</taxon>
        <taxon>Hymenoptera</taxon>
        <taxon>Apocrita</taxon>
        <taxon>Aculeata</taxon>
        <taxon>Apoidea</taxon>
        <taxon>Anthophila</taxon>
        <taxon>Apidae</taxon>
        <taxon>Eufriesea</taxon>
    </lineage>
</organism>
<gene>
    <name evidence="2" type="ORF">WN48_00846</name>
</gene>
<sequence length="210" mass="23977">MSPIKNIRRWLESLLTGGIFTHRGMLSLLGAEELILWEMEVERTTNNPTTPRNRVHHLRKTQGINLANNHDSFQEKQERHSLKEIRPTQSTVQILSMKASKRDKNEKNLGWIEGMDLASNDEFHESKGGSMLTDDNVPEEGSRRRGIERIKSPYGVTNSCTILQRNIFRGTITGSFVTITLASQLRDLDFLTNLNACCSHVEPRYKAKCQ</sequence>
<evidence type="ECO:0000313" key="2">
    <source>
        <dbReference type="EMBL" id="OAD52560.1"/>
    </source>
</evidence>
<name>A0A310SG83_9HYME</name>
<dbReference type="Proteomes" id="UP000250275">
    <property type="component" value="Unassembled WGS sequence"/>
</dbReference>
<dbReference type="EMBL" id="KQ770980">
    <property type="protein sequence ID" value="OAD52560.1"/>
    <property type="molecule type" value="Genomic_DNA"/>
</dbReference>
<feature type="region of interest" description="Disordered" evidence="1">
    <location>
        <begin position="122"/>
        <end position="147"/>
    </location>
</feature>
<dbReference type="AlphaFoldDB" id="A0A310SG83"/>